<dbReference type="SUPFAM" id="SSF55785">
    <property type="entry name" value="PYP-like sensor domain (PAS domain)"/>
    <property type="match status" value="2"/>
</dbReference>
<name>A0A8X8H1K6_9RHOB</name>
<evidence type="ECO:0000259" key="1">
    <source>
        <dbReference type="SMART" id="SM00091"/>
    </source>
</evidence>
<comment type="caution">
    <text evidence="2">The sequence shown here is derived from an EMBL/GenBank/DDBJ whole genome shotgun (WGS) entry which is preliminary data.</text>
</comment>
<feature type="domain" description="PAS" evidence="1">
    <location>
        <begin position="396"/>
        <end position="463"/>
    </location>
</feature>
<gene>
    <name evidence="2" type="ORF">GEU84_013080</name>
</gene>
<sequence length="526" mass="57123">MHIDWMLAFWLGLTAIVAALGGTLLMSSMQGRSNTRASIFFENASGTVFLFDGETLLDATPGARALLQASTGRGGPWVRLLAYLAPRFSGFEDRLAQLPGEGRIVMSSAEDAGVALLLQAELRGGLIRITLHDPESAARLPGLDQLAQRAMQDELDQLRATMAQAPVLVWREDGAGAVIWANAAYLMQASRTLEPGQDLTWPLPRIFERTATTQGAQSQRQRLEPAGGPAQWFDLTGIAEGAGRLLFALPADAAVQAETGLRDFMQTLTKTFAHLPIGLAIFDHQRQLALFNPALLDLSGLQPDFLSRRPTLFAFLDAMRDNSMIPEPKDYRGWRKQMTALEKAALSGLYEETWSLPSGQTYRVSGRPHPNGALALMFEDISTEMSRTRRYRADLELGQAVVDALDEGIAVFSQAGQLVMTNTAYAALWGHDPAATLVDGGIAALCAHWRGHSAASPLWQEAEYFVATLGDRDPWGGEARLNDGRLVTCRFVPLAGGATLAAFRLAQPPDTVLEVMPEVATVRKTA</sequence>
<feature type="domain" description="PAS" evidence="1">
    <location>
        <begin position="156"/>
        <end position="224"/>
    </location>
</feature>
<dbReference type="SMART" id="SM00091">
    <property type="entry name" value="PAS"/>
    <property type="match status" value="3"/>
</dbReference>
<feature type="domain" description="PAS" evidence="1">
    <location>
        <begin position="266"/>
        <end position="334"/>
    </location>
</feature>
<dbReference type="InterPro" id="IPR000014">
    <property type="entry name" value="PAS"/>
</dbReference>
<dbReference type="Pfam" id="PF12860">
    <property type="entry name" value="PAS_7"/>
    <property type="match status" value="1"/>
</dbReference>
<proteinExistence type="predicted"/>
<evidence type="ECO:0000313" key="2">
    <source>
        <dbReference type="EMBL" id="NUB45325.1"/>
    </source>
</evidence>
<dbReference type="EMBL" id="WHUT02000007">
    <property type="protein sequence ID" value="NUB45325.1"/>
    <property type="molecule type" value="Genomic_DNA"/>
</dbReference>
<keyword evidence="3" id="KW-1185">Reference proteome</keyword>
<dbReference type="Proteomes" id="UP000484076">
    <property type="component" value="Unassembled WGS sequence"/>
</dbReference>
<organism evidence="2 3">
    <name type="scientific">Fertoeibacter niger</name>
    <dbReference type="NCBI Taxonomy" id="2656921"/>
    <lineage>
        <taxon>Bacteria</taxon>
        <taxon>Pseudomonadati</taxon>
        <taxon>Pseudomonadota</taxon>
        <taxon>Alphaproteobacteria</taxon>
        <taxon>Rhodobacterales</taxon>
        <taxon>Paracoccaceae</taxon>
        <taxon>Fertoeibacter</taxon>
    </lineage>
</organism>
<protein>
    <submittedName>
        <fullName evidence="2">PAS-domain containing protein</fullName>
    </submittedName>
</protein>
<dbReference type="AlphaFoldDB" id="A0A8X8H1K6"/>
<dbReference type="InterPro" id="IPR035965">
    <property type="entry name" value="PAS-like_dom_sf"/>
</dbReference>
<evidence type="ECO:0000313" key="3">
    <source>
        <dbReference type="Proteomes" id="UP000484076"/>
    </source>
</evidence>
<accession>A0A8X8H1K6</accession>
<reference evidence="2" key="1">
    <citation type="submission" date="2020-05" db="EMBL/GenBank/DDBJ databases">
        <title>Fertoebacter nigrum gen. nov., sp. nov., a new member of the family Rhodobacteraceae.</title>
        <authorList>
            <person name="Szuroczki S."/>
            <person name="Abbaszade G."/>
            <person name="Buni D."/>
            <person name="Schumann P."/>
            <person name="Toth E."/>
        </authorList>
    </citation>
    <scope>NUCLEOTIDE SEQUENCE</scope>
    <source>
        <strain evidence="2">RG-N-1a</strain>
    </source>
</reference>
<dbReference type="RefSeq" id="WP_152826757.1">
    <property type="nucleotide sequence ID" value="NZ_WHUT02000007.1"/>
</dbReference>